<dbReference type="RefSeq" id="WP_165267041.1">
    <property type="nucleotide sequence ID" value="NZ_JAALLS010000006.1"/>
</dbReference>
<proteinExistence type="predicted"/>
<name>A0A6M1T5F5_9BACT</name>
<protein>
    <submittedName>
        <fullName evidence="1">Uncharacterized protein</fullName>
    </submittedName>
</protein>
<dbReference type="Proteomes" id="UP000479132">
    <property type="component" value="Unassembled WGS sequence"/>
</dbReference>
<organism evidence="1 2">
    <name type="scientific">Fodinibius halophilus</name>
    <dbReference type="NCBI Taxonomy" id="1736908"/>
    <lineage>
        <taxon>Bacteria</taxon>
        <taxon>Pseudomonadati</taxon>
        <taxon>Balneolota</taxon>
        <taxon>Balneolia</taxon>
        <taxon>Balneolales</taxon>
        <taxon>Balneolaceae</taxon>
        <taxon>Fodinibius</taxon>
    </lineage>
</organism>
<comment type="caution">
    <text evidence="1">The sequence shown here is derived from an EMBL/GenBank/DDBJ whole genome shotgun (WGS) entry which is preliminary data.</text>
</comment>
<dbReference type="AlphaFoldDB" id="A0A6M1T5F5"/>
<keyword evidence="2" id="KW-1185">Reference proteome</keyword>
<dbReference type="EMBL" id="JAALLS010000006">
    <property type="protein sequence ID" value="NGP87873.1"/>
    <property type="molecule type" value="Genomic_DNA"/>
</dbReference>
<accession>A0A6M1T5F5</accession>
<gene>
    <name evidence="1" type="ORF">G3569_05880</name>
</gene>
<sequence length="94" mass="10202">MSYSLVCEAAGDDKVLLMFPRSCHSERSEEYKSVLGVGILAYGFLLGVGCDTPRHWHSSEGLDGGGVLSYSRVCEAAGDDKVLLMFPRSLSLRT</sequence>
<reference evidence="1 2" key="1">
    <citation type="submission" date="2020-02" db="EMBL/GenBank/DDBJ databases">
        <title>Aliifodinibius halophilus 2W32, complete genome.</title>
        <authorList>
            <person name="Li Y."/>
            <person name="Wu S."/>
        </authorList>
    </citation>
    <scope>NUCLEOTIDE SEQUENCE [LARGE SCALE GENOMIC DNA]</scope>
    <source>
        <strain evidence="1 2">2W32</strain>
    </source>
</reference>
<evidence type="ECO:0000313" key="2">
    <source>
        <dbReference type="Proteomes" id="UP000479132"/>
    </source>
</evidence>
<evidence type="ECO:0000313" key="1">
    <source>
        <dbReference type="EMBL" id="NGP87873.1"/>
    </source>
</evidence>